<protein>
    <submittedName>
        <fullName evidence="6">3-oxoacyl-ACP synthase</fullName>
    </submittedName>
</protein>
<evidence type="ECO:0000259" key="5">
    <source>
        <dbReference type="Pfam" id="PF08545"/>
    </source>
</evidence>
<dbReference type="PANTHER" id="PTHR34069">
    <property type="entry name" value="3-OXOACYL-[ACYL-CARRIER-PROTEIN] SYNTHASE 3"/>
    <property type="match status" value="1"/>
</dbReference>
<sequence length="323" mass="34578">MNVAPVYLSSPRYVLGETEHEHTSIENLLRKAHEFGMPPKASIWGWGNVRLTDESLETLAVRSGLAALNAAGTAPSSVDCLVLCSTEFPGGPRTHGQFVETVMSGLGLGNAAFTGITLNRCTNLLVGLRTAQALVAAGHHRTVLVVTTDRITDESVRMENFALFSDGAAAVLVSDAPQGQDSYEIVAGASAQETRALEWTNEISSDLARAVNERILDAADMKIGDIDGVLHPNLYKPIVALKERQAGFTQEQLFLDNIPRLGHCFAADPLINLADRATAGQLRDHGHYLLVASVPGVRVGVLLRKLPAAPTSEAAATETRELR</sequence>
<dbReference type="InterPro" id="IPR016039">
    <property type="entry name" value="Thiolase-like"/>
</dbReference>
<dbReference type="InterPro" id="IPR013747">
    <property type="entry name" value="ACP_syn_III_C"/>
</dbReference>
<evidence type="ECO:0000313" key="7">
    <source>
        <dbReference type="Proteomes" id="UP000830115"/>
    </source>
</evidence>
<accession>A0ABY4M413</accession>
<dbReference type="Pfam" id="PF08541">
    <property type="entry name" value="ACP_syn_III_C"/>
    <property type="match status" value="1"/>
</dbReference>
<evidence type="ECO:0000256" key="1">
    <source>
        <dbReference type="ARBA" id="ARBA00022490"/>
    </source>
</evidence>
<dbReference type="EMBL" id="CP086322">
    <property type="protein sequence ID" value="UQA92147.1"/>
    <property type="molecule type" value="Genomic_DNA"/>
</dbReference>
<feature type="domain" description="Beta-ketoacyl-[acyl-carrier-protein] synthase III N-terminal" evidence="5">
    <location>
        <begin position="119"/>
        <end position="180"/>
    </location>
</feature>
<feature type="domain" description="Beta-ketoacyl-[acyl-carrier-protein] synthase III C-terminal" evidence="4">
    <location>
        <begin position="216"/>
        <end position="302"/>
    </location>
</feature>
<keyword evidence="2" id="KW-0808">Transferase</keyword>
<evidence type="ECO:0000256" key="3">
    <source>
        <dbReference type="ARBA" id="ARBA00023315"/>
    </source>
</evidence>
<evidence type="ECO:0000256" key="2">
    <source>
        <dbReference type="ARBA" id="ARBA00022679"/>
    </source>
</evidence>
<dbReference type="Pfam" id="PF08545">
    <property type="entry name" value="ACP_syn_III"/>
    <property type="match status" value="1"/>
</dbReference>
<keyword evidence="7" id="KW-1185">Reference proteome</keyword>
<dbReference type="PANTHER" id="PTHR34069:SF2">
    <property type="entry name" value="BETA-KETOACYL-[ACYL-CARRIER-PROTEIN] SYNTHASE III"/>
    <property type="match status" value="1"/>
</dbReference>
<gene>
    <name evidence="6" type="ORF">K9S39_10105</name>
</gene>
<name>A0ABY4M413_9ACTN</name>
<keyword evidence="3" id="KW-0012">Acyltransferase</keyword>
<keyword evidence="1" id="KW-0963">Cytoplasm</keyword>
<proteinExistence type="predicted"/>
<dbReference type="Proteomes" id="UP000830115">
    <property type="component" value="Chromosome"/>
</dbReference>
<organism evidence="6 7">
    <name type="scientific">Streptomyces halobius</name>
    <dbReference type="NCBI Taxonomy" id="2879846"/>
    <lineage>
        <taxon>Bacteria</taxon>
        <taxon>Bacillati</taxon>
        <taxon>Actinomycetota</taxon>
        <taxon>Actinomycetes</taxon>
        <taxon>Kitasatosporales</taxon>
        <taxon>Streptomycetaceae</taxon>
        <taxon>Streptomyces</taxon>
    </lineage>
</organism>
<reference evidence="6" key="1">
    <citation type="submission" date="2021-10" db="EMBL/GenBank/DDBJ databases">
        <title>Streptomyces nigrumlapis sp.nov.,an antimicrobial producing actinobacterium isolated from Black Gobi rocks.</title>
        <authorList>
            <person name="Wen Y."/>
            <person name="Zhang W."/>
            <person name="Liu X.G."/>
        </authorList>
    </citation>
    <scope>NUCLEOTIDE SEQUENCE</scope>
    <source>
        <strain evidence="6">ST13-2-2</strain>
    </source>
</reference>
<evidence type="ECO:0000259" key="4">
    <source>
        <dbReference type="Pfam" id="PF08541"/>
    </source>
</evidence>
<dbReference type="Gene3D" id="3.40.47.10">
    <property type="match status" value="2"/>
</dbReference>
<dbReference type="RefSeq" id="WP_248863009.1">
    <property type="nucleotide sequence ID" value="NZ_CP086322.1"/>
</dbReference>
<dbReference type="SUPFAM" id="SSF53901">
    <property type="entry name" value="Thiolase-like"/>
    <property type="match status" value="1"/>
</dbReference>
<dbReference type="InterPro" id="IPR013751">
    <property type="entry name" value="ACP_syn_III_N"/>
</dbReference>
<evidence type="ECO:0000313" key="6">
    <source>
        <dbReference type="EMBL" id="UQA92147.1"/>
    </source>
</evidence>